<feature type="compositionally biased region" description="Low complexity" evidence="2">
    <location>
        <begin position="365"/>
        <end position="375"/>
    </location>
</feature>
<dbReference type="Proteomes" id="UP001407405">
    <property type="component" value="Unassembled WGS sequence"/>
</dbReference>
<dbReference type="Pfam" id="PF07833">
    <property type="entry name" value="Cu_amine_oxidN1"/>
    <property type="match status" value="1"/>
</dbReference>
<dbReference type="EMBL" id="JBCITM010000012">
    <property type="protein sequence ID" value="MEN1761166.1"/>
    <property type="molecule type" value="Genomic_DNA"/>
</dbReference>
<dbReference type="SMART" id="SM00635">
    <property type="entry name" value="BID_2"/>
    <property type="match status" value="1"/>
</dbReference>
<evidence type="ECO:0000256" key="2">
    <source>
        <dbReference type="SAM" id="MobiDB-lite"/>
    </source>
</evidence>
<evidence type="ECO:0000256" key="1">
    <source>
        <dbReference type="ARBA" id="ARBA00004196"/>
    </source>
</evidence>
<dbReference type="InterPro" id="IPR012854">
    <property type="entry name" value="Cu_amine_oxidase-like_N"/>
</dbReference>
<comment type="caution">
    <text evidence="4">The sequence shown here is derived from an EMBL/GenBank/DDBJ whole genome shotgun (WGS) entry which is preliminary data.</text>
</comment>
<dbReference type="InterPro" id="IPR008964">
    <property type="entry name" value="Invasin/intimin_cell_adhesion"/>
</dbReference>
<dbReference type="Gene3D" id="3.30.457.10">
    <property type="entry name" value="Copper amine oxidase-like, N-terminal domain"/>
    <property type="match status" value="2"/>
</dbReference>
<feature type="domain" description="BIG2" evidence="3">
    <location>
        <begin position="392"/>
        <end position="470"/>
    </location>
</feature>
<protein>
    <submittedName>
        <fullName evidence="4">Stalk domain-containing protein</fullName>
    </submittedName>
</protein>
<dbReference type="Pfam" id="PF09479">
    <property type="entry name" value="Flg_new"/>
    <property type="match status" value="2"/>
</dbReference>
<evidence type="ECO:0000313" key="5">
    <source>
        <dbReference type="Proteomes" id="UP001407405"/>
    </source>
</evidence>
<dbReference type="InterPro" id="IPR036582">
    <property type="entry name" value="Mao_N_sf"/>
</dbReference>
<accession>A0ABU9VVH9</accession>
<name>A0ABU9VVH9_9CLOT</name>
<evidence type="ECO:0000313" key="4">
    <source>
        <dbReference type="EMBL" id="MEN1761166.1"/>
    </source>
</evidence>
<evidence type="ECO:0000259" key="3">
    <source>
        <dbReference type="SMART" id="SM00635"/>
    </source>
</evidence>
<dbReference type="Gene3D" id="2.60.40.1080">
    <property type="match status" value="1"/>
</dbReference>
<dbReference type="SUPFAM" id="SSF49373">
    <property type="entry name" value="Invasin/intimin cell-adhesion fragments"/>
    <property type="match status" value="1"/>
</dbReference>
<comment type="subcellular location">
    <subcellularLocation>
        <location evidence="1">Cell envelope</location>
    </subcellularLocation>
</comment>
<proteinExistence type="predicted"/>
<sequence>MHENKQPQCQIFRCLLGVLLVITLTVSSVGATTVAFTMGEAGYTVDGIWQASDAVPYIQQGRTMVPVRFVAEALGADVHWDANARRVTVEKGSDQIELVIGSRNLMKNDELFMVMDTEAVIVPPGRTMIPVSRLAAALDIPYQWDAAGGRALFMPGASVNQPALEAVKVFDTPGVYGPETGIEAIEGNVVVASTGVTLQNYEITGELVIDERVGDGTVTLNQLRVWGSTHIHGGGAESIHINGGQYWQVYVKTGNGEAVRIVAVDAHGLEIILAEDAAGQELILEGSFDLLMVEAAGVIITTAGDTSISDIVVTASAAEGSLTLSPQTRVEKLMVNNDTLTMTATGNIGTVEGTGKEAVEQQRNQTTAPTTAAPAVGGGGGGGGTGQVETIAVSGVQVSPSTLSLVAGGVSGTLTATVTPANASNKGVLWSTSDAGVATVANGVVTPVAPGSAAITATASGDGTKKAVCNVTVAPAPTVGMTVDAATVPIFPVGDTREFELSMVGNDDTGKATYAMFTMPLGSMLEFKHSSGDWIQILQRFPASGSFPVANDTTLFRASFQQAGNHDIEVTFYDAQSTEVMASTTIPAEVRPGYQVFYDGNGNTAGTPPVDPGKYYEGETVRLRWNAFVEPERMKKVDGSVTYSFSGWNRAADGSGEAWLIGPAYHYMTMGNSDVTLYAVWKSFRSPRYYGTEPGQSRLESFVEVGTAFTLFDGDGWTKAGFTLKEWNTQSDGSGTPYQLGETITMPAGAGEFILRAIWEPE</sequence>
<organism evidence="4 5">
    <name type="scientific">Anoxynatronum sibiricum</name>
    <dbReference type="NCBI Taxonomy" id="210623"/>
    <lineage>
        <taxon>Bacteria</taxon>
        <taxon>Bacillati</taxon>
        <taxon>Bacillota</taxon>
        <taxon>Clostridia</taxon>
        <taxon>Eubacteriales</taxon>
        <taxon>Clostridiaceae</taxon>
        <taxon>Anoxynatronum</taxon>
    </lineage>
</organism>
<dbReference type="Gene3D" id="2.60.40.4270">
    <property type="entry name" value="Listeria-Bacteroides repeat domain"/>
    <property type="match status" value="1"/>
</dbReference>
<dbReference type="RefSeq" id="WP_343186469.1">
    <property type="nucleotide sequence ID" value="NZ_JBCITM010000012.1"/>
</dbReference>
<dbReference type="InterPro" id="IPR003343">
    <property type="entry name" value="Big_2"/>
</dbReference>
<feature type="region of interest" description="Disordered" evidence="2">
    <location>
        <begin position="362"/>
        <end position="382"/>
    </location>
</feature>
<dbReference type="Pfam" id="PF02368">
    <property type="entry name" value="Big_2"/>
    <property type="match status" value="1"/>
</dbReference>
<reference evidence="4 5" key="1">
    <citation type="submission" date="2024-04" db="EMBL/GenBank/DDBJ databases">
        <title>Genome sequencing and metabolic network reconstruction of aminoacids and betaine degradation by Anoxynatronum sibiricum.</title>
        <authorList>
            <person name="Detkova E.N."/>
            <person name="Boltjanskaja Y.V."/>
            <person name="Mardanov A.V."/>
            <person name="Kevbrin V."/>
        </authorList>
    </citation>
    <scope>NUCLEOTIDE SEQUENCE [LARGE SCALE GENOMIC DNA]</scope>
    <source>
        <strain evidence="4 5">Z-7981</strain>
    </source>
</reference>
<dbReference type="InterPro" id="IPR042229">
    <property type="entry name" value="Listeria/Bacterioides_rpt_sf"/>
</dbReference>
<dbReference type="InterPro" id="IPR013378">
    <property type="entry name" value="InlB-like_B-rpt"/>
</dbReference>
<gene>
    <name evidence="4" type="ORF">AAIG11_11805</name>
</gene>
<dbReference type="SUPFAM" id="SSF55383">
    <property type="entry name" value="Copper amine oxidase, domain N"/>
    <property type="match status" value="1"/>
</dbReference>
<keyword evidence="5" id="KW-1185">Reference proteome</keyword>